<dbReference type="OrthoDB" id="490409at2759"/>
<reference evidence="2 3" key="1">
    <citation type="submission" date="2016-02" db="EMBL/GenBank/DDBJ databases">
        <title>Genome analysis of coral dinoflagellate symbionts highlights evolutionary adaptations to a symbiotic lifestyle.</title>
        <authorList>
            <person name="Aranda M."/>
            <person name="Li Y."/>
            <person name="Liew Y.J."/>
            <person name="Baumgarten S."/>
            <person name="Simakov O."/>
            <person name="Wilson M."/>
            <person name="Piel J."/>
            <person name="Ashoor H."/>
            <person name="Bougouffa S."/>
            <person name="Bajic V.B."/>
            <person name="Ryu T."/>
            <person name="Ravasi T."/>
            <person name="Bayer T."/>
            <person name="Micklem G."/>
            <person name="Kim H."/>
            <person name="Bhak J."/>
            <person name="Lajeunesse T.C."/>
            <person name="Voolstra C.R."/>
        </authorList>
    </citation>
    <scope>NUCLEOTIDE SEQUENCE [LARGE SCALE GENOMIC DNA]</scope>
    <source>
        <strain evidence="2 3">CCMP2467</strain>
    </source>
</reference>
<gene>
    <name evidence="2" type="ORF">AK812_SmicGene31634</name>
</gene>
<evidence type="ECO:0000313" key="2">
    <source>
        <dbReference type="EMBL" id="OLP87161.1"/>
    </source>
</evidence>
<feature type="compositionally biased region" description="Basic and acidic residues" evidence="1">
    <location>
        <begin position="145"/>
        <end position="160"/>
    </location>
</feature>
<evidence type="ECO:0000256" key="1">
    <source>
        <dbReference type="SAM" id="MobiDB-lite"/>
    </source>
</evidence>
<evidence type="ECO:0000313" key="3">
    <source>
        <dbReference type="Proteomes" id="UP000186817"/>
    </source>
</evidence>
<comment type="caution">
    <text evidence="2">The sequence shown here is derived from an EMBL/GenBank/DDBJ whole genome shotgun (WGS) entry which is preliminary data.</text>
</comment>
<dbReference type="EMBL" id="LSRX01000876">
    <property type="protein sequence ID" value="OLP87161.1"/>
    <property type="molecule type" value="Genomic_DNA"/>
</dbReference>
<feature type="region of interest" description="Disordered" evidence="1">
    <location>
        <begin position="123"/>
        <end position="160"/>
    </location>
</feature>
<accession>A0A1Q9CW64</accession>
<protein>
    <submittedName>
        <fullName evidence="2">Uncharacterized protein</fullName>
    </submittedName>
</protein>
<keyword evidence="3" id="KW-1185">Reference proteome</keyword>
<proteinExistence type="predicted"/>
<name>A0A1Q9CW64_SYMMI</name>
<sequence length="193" mass="21604">MQRLPPSTAGARITVRHSQEERRLVGWCAHRCQQPIGDSQCDGEGRCLGPIMVGGGRNFLLVELKSNLLPAERKELLDSFRAPHFKRLAQVKNLQGYSQAKVNVEFEQQKAWAAASLEAPSSIRSVSTERRPEGSVASSQAQKQPVKEKAEQAYSRESDLDMKWKGTRRLGIRSSAESQAPEMPRGIFGWLCW</sequence>
<dbReference type="AlphaFoldDB" id="A0A1Q9CW64"/>
<dbReference type="Proteomes" id="UP000186817">
    <property type="component" value="Unassembled WGS sequence"/>
</dbReference>
<organism evidence="2 3">
    <name type="scientific">Symbiodinium microadriaticum</name>
    <name type="common">Dinoflagellate</name>
    <name type="synonym">Zooxanthella microadriatica</name>
    <dbReference type="NCBI Taxonomy" id="2951"/>
    <lineage>
        <taxon>Eukaryota</taxon>
        <taxon>Sar</taxon>
        <taxon>Alveolata</taxon>
        <taxon>Dinophyceae</taxon>
        <taxon>Suessiales</taxon>
        <taxon>Symbiodiniaceae</taxon>
        <taxon>Symbiodinium</taxon>
    </lineage>
</organism>